<protein>
    <submittedName>
        <fullName evidence="1">Uncharacterized protein</fullName>
    </submittedName>
</protein>
<organism evidence="1">
    <name type="scientific">Octopus bimaculoides</name>
    <name type="common">California two-spotted octopus</name>
    <dbReference type="NCBI Taxonomy" id="37653"/>
    <lineage>
        <taxon>Eukaryota</taxon>
        <taxon>Metazoa</taxon>
        <taxon>Spiralia</taxon>
        <taxon>Lophotrochozoa</taxon>
        <taxon>Mollusca</taxon>
        <taxon>Cephalopoda</taxon>
        <taxon>Coleoidea</taxon>
        <taxon>Octopodiformes</taxon>
        <taxon>Octopoda</taxon>
        <taxon>Incirrata</taxon>
        <taxon>Octopodidae</taxon>
        <taxon>Octopus</taxon>
    </lineage>
</organism>
<dbReference type="PANTHER" id="PTHR45786">
    <property type="entry name" value="DNA BINDING PROTEIN-LIKE"/>
    <property type="match status" value="1"/>
</dbReference>
<dbReference type="PANTHER" id="PTHR45786:SF74">
    <property type="entry name" value="ATP-DEPENDENT DNA HELICASE"/>
    <property type="match status" value="1"/>
</dbReference>
<dbReference type="EMBL" id="KQ416000">
    <property type="protein sequence ID" value="KOF99208.1"/>
    <property type="molecule type" value="Genomic_DNA"/>
</dbReference>
<dbReference type="AlphaFoldDB" id="A0A0L8ICH3"/>
<evidence type="ECO:0000313" key="1">
    <source>
        <dbReference type="EMBL" id="KOF99208.1"/>
    </source>
</evidence>
<dbReference type="OrthoDB" id="6128111at2759"/>
<accession>A0A0L8ICH3</accession>
<proteinExistence type="predicted"/>
<gene>
    <name evidence="1" type="ORF">OCBIM_22018757mg</name>
</gene>
<sequence>MLCRWQLQERRRKTVTMNIDGTKMLLRLLLPVLEGMKHDMPFYKAGMPLQHLLLALERMKDDVTFNEAGTPLQHLLLVLERMKDNVPFNKAGMLLQQPLLAFKKMKDDVYTLETTTDPNFSVVMHADRRSSGAHVGRFNAPTCYEIVAVTCGEQLNKRDILKYRNSRLQRINKTHRSYDALYEDGYHFGIPQHSAGNGEAHLSKTVTYMDFYAFQFMMNLHPTMNGEADDIVESFKKFKQKTQLAFKSFLKGATADEKVSYILLWTGEKGLDLFNSWDMSESDCNNPDILLKKFERHLEPRSNH</sequence>
<name>A0A0L8ICH3_OCTBM</name>
<reference evidence="1" key="1">
    <citation type="submission" date="2015-07" db="EMBL/GenBank/DDBJ databases">
        <title>MeaNS - Measles Nucleotide Surveillance Program.</title>
        <authorList>
            <person name="Tran T."/>
            <person name="Druce J."/>
        </authorList>
    </citation>
    <scope>NUCLEOTIDE SEQUENCE</scope>
    <source>
        <strain evidence="1">UCB-OBI-ISO-001</strain>
        <tissue evidence="1">Gonad</tissue>
    </source>
</reference>